<name>A0ABR4C6S1_9HELO</name>
<gene>
    <name evidence="3" type="ORF">VTL71DRAFT_2895</name>
</gene>
<evidence type="ECO:0000313" key="4">
    <source>
        <dbReference type="Proteomes" id="UP001595075"/>
    </source>
</evidence>
<dbReference type="EMBL" id="JAZHXI010000012">
    <property type="protein sequence ID" value="KAL2065226.1"/>
    <property type="molecule type" value="Genomic_DNA"/>
</dbReference>
<reference evidence="3 4" key="1">
    <citation type="journal article" date="2024" name="Commun. Biol.">
        <title>Comparative genomic analysis of thermophilic fungi reveals convergent evolutionary adaptations and gene losses.</title>
        <authorList>
            <person name="Steindorff A.S."/>
            <person name="Aguilar-Pontes M.V."/>
            <person name="Robinson A.J."/>
            <person name="Andreopoulos B."/>
            <person name="LaButti K."/>
            <person name="Kuo A."/>
            <person name="Mondo S."/>
            <person name="Riley R."/>
            <person name="Otillar R."/>
            <person name="Haridas S."/>
            <person name="Lipzen A."/>
            <person name="Grimwood J."/>
            <person name="Schmutz J."/>
            <person name="Clum A."/>
            <person name="Reid I.D."/>
            <person name="Moisan M.C."/>
            <person name="Butler G."/>
            <person name="Nguyen T.T.M."/>
            <person name="Dewar K."/>
            <person name="Conant G."/>
            <person name="Drula E."/>
            <person name="Henrissat B."/>
            <person name="Hansel C."/>
            <person name="Singer S."/>
            <person name="Hutchinson M.I."/>
            <person name="de Vries R.P."/>
            <person name="Natvig D.O."/>
            <person name="Powell A.J."/>
            <person name="Tsang A."/>
            <person name="Grigoriev I.V."/>
        </authorList>
    </citation>
    <scope>NUCLEOTIDE SEQUENCE [LARGE SCALE GENOMIC DNA]</scope>
    <source>
        <strain evidence="3 4">CBS 494.80</strain>
    </source>
</reference>
<comment type="caution">
    <text evidence="3">The sequence shown here is derived from an EMBL/GenBank/DDBJ whole genome shotgun (WGS) entry which is preliminary data.</text>
</comment>
<organism evidence="3 4">
    <name type="scientific">Oculimacula yallundae</name>
    <dbReference type="NCBI Taxonomy" id="86028"/>
    <lineage>
        <taxon>Eukaryota</taxon>
        <taxon>Fungi</taxon>
        <taxon>Dikarya</taxon>
        <taxon>Ascomycota</taxon>
        <taxon>Pezizomycotina</taxon>
        <taxon>Leotiomycetes</taxon>
        <taxon>Helotiales</taxon>
        <taxon>Ploettnerulaceae</taxon>
        <taxon>Oculimacula</taxon>
    </lineage>
</organism>
<evidence type="ECO:0000256" key="2">
    <source>
        <dbReference type="SAM" id="Phobius"/>
    </source>
</evidence>
<feature type="compositionally biased region" description="Basic and acidic residues" evidence="1">
    <location>
        <begin position="848"/>
        <end position="872"/>
    </location>
</feature>
<sequence length="872" mass="98819">MSDQERRNSGERDGIMDSGFSRERDTSNQMSDQDDSGGRDQEEIPGPSDIVETSSSKRTLAARKVSRGKRKEEAASPDAGEDDLLNVVRGLRIMLERLEKKVSADRAADVVEAVGDDQENESVEIHTQHSMSPRISVPSHVNSPQVIQRKWRGERPRTWNELQIIPYREPAYKADDTYERLISTSANPPCFLPEDGRFPFELFISFFSGPDPQQSEVRIRVQDTIIHPEYRETTMLIQSYSLRPGGKEREMDLGGNVPNSFERIVEDIGSIGSSLPTWNDISSYSLANMRVAPWRRFITIEALQEDSRDRYSTSVDALLRQHTWLSSRPRGFPPYSWESPINTRILGGSRIRMQFVYYDIINKEETATRGESVQDRLTGKPWSPGRLFGDKQGRRLRYSACTTIAQEDLIFGGFGDNGEHRKTLGKSPYWTTIMLGPKGLFSGSLGSSPYGHSPIDRFQAHPWKWFMNQHLEMVYHIALLVTSQWELIDSYLEELLDEGPTILHGDSYVELLFEDDAYSRSRKYFWILGCLHEFQSSLKITIENWRLFKERYSSQMSDVSISEQTIYIRAQTSHVPLLGQVEAQFMEMERISKGFSDMNTRVEALRDGLFNASSVVESRASTRLGVNVKYLTYVSIFYLPLAFCASLWAVPNILEHATRTPFIVTSIMVGFVTYMAVFNLESLATILARASDPIEEAIIRQMKKKGAEWIARADDPDGQSADQVPNPALDQLREKGAKWTRRGENLKPFGPQKDSKPSSWWIPIFAVTHIIPSTLTAMQRQAGKWWESKNAAKFSRTEFSNEMELGEAGEPNRTRSPRSSRTEEDHGEGSSLSSQSRAGLEEVGLPEDNSKDEGGPSNGDGRDIRGEQGHEP</sequence>
<feature type="transmembrane region" description="Helical" evidence="2">
    <location>
        <begin position="662"/>
        <end position="680"/>
    </location>
</feature>
<feature type="region of interest" description="Disordered" evidence="1">
    <location>
        <begin position="736"/>
        <end position="756"/>
    </location>
</feature>
<evidence type="ECO:0000313" key="3">
    <source>
        <dbReference type="EMBL" id="KAL2065226.1"/>
    </source>
</evidence>
<feature type="compositionally biased region" description="Basic and acidic residues" evidence="1">
    <location>
        <begin position="1"/>
        <end position="26"/>
    </location>
</feature>
<feature type="region of interest" description="Disordered" evidence="1">
    <location>
        <begin position="797"/>
        <end position="872"/>
    </location>
</feature>
<evidence type="ECO:0000256" key="1">
    <source>
        <dbReference type="SAM" id="MobiDB-lite"/>
    </source>
</evidence>
<keyword evidence="4" id="KW-1185">Reference proteome</keyword>
<proteinExistence type="predicted"/>
<feature type="compositionally biased region" description="Basic and acidic residues" evidence="1">
    <location>
        <begin position="736"/>
        <end position="745"/>
    </location>
</feature>
<dbReference type="Proteomes" id="UP001595075">
    <property type="component" value="Unassembled WGS sequence"/>
</dbReference>
<keyword evidence="2" id="KW-0812">Transmembrane</keyword>
<keyword evidence="2" id="KW-1133">Transmembrane helix</keyword>
<accession>A0ABR4C6S1</accession>
<feature type="region of interest" description="Disordered" evidence="1">
    <location>
        <begin position="1"/>
        <end position="78"/>
    </location>
</feature>
<keyword evidence="2" id="KW-0472">Membrane</keyword>
<protein>
    <submittedName>
        <fullName evidence="3">Uncharacterized protein</fullName>
    </submittedName>
</protein>
<feature type="compositionally biased region" description="Basic residues" evidence="1">
    <location>
        <begin position="60"/>
        <end position="69"/>
    </location>
</feature>
<feature type="transmembrane region" description="Helical" evidence="2">
    <location>
        <begin position="630"/>
        <end position="650"/>
    </location>
</feature>